<dbReference type="OrthoDB" id="7699497at2759"/>
<gene>
    <name evidence="2" type="ORF">TBRA_LOCUS2384</name>
</gene>
<proteinExistence type="predicted"/>
<feature type="region of interest" description="Disordered" evidence="1">
    <location>
        <begin position="105"/>
        <end position="129"/>
    </location>
</feature>
<sequence>MSQIFGVGAEGRIRASPVLPRGVYHLRRQALDLARSKRLPRPFMRGLKIFMRLAPASGLFIYARRTLTVCGRRDGGGRPASLQGPFLTWPWRDAVFCVISSGRPGRPLSAPRPASRRKPLGSHRRSEASSVSAIASTALFRRGGSSAAAYKELRSRVRNLLGHGKESAPRLTHRGGRRLQSRWRALRSMGVSSPRLPSPLTSFSADELCSHYVAVGSRAPPLDISMATAAVPAERRTVFDF</sequence>
<dbReference type="AlphaFoldDB" id="A0A6H5I245"/>
<organism evidence="2 3">
    <name type="scientific">Trichogramma brassicae</name>
    <dbReference type="NCBI Taxonomy" id="86971"/>
    <lineage>
        <taxon>Eukaryota</taxon>
        <taxon>Metazoa</taxon>
        <taxon>Ecdysozoa</taxon>
        <taxon>Arthropoda</taxon>
        <taxon>Hexapoda</taxon>
        <taxon>Insecta</taxon>
        <taxon>Pterygota</taxon>
        <taxon>Neoptera</taxon>
        <taxon>Endopterygota</taxon>
        <taxon>Hymenoptera</taxon>
        <taxon>Apocrita</taxon>
        <taxon>Proctotrupomorpha</taxon>
        <taxon>Chalcidoidea</taxon>
        <taxon>Trichogrammatidae</taxon>
        <taxon>Trichogramma</taxon>
    </lineage>
</organism>
<dbReference type="Proteomes" id="UP000479190">
    <property type="component" value="Unassembled WGS sequence"/>
</dbReference>
<evidence type="ECO:0000313" key="3">
    <source>
        <dbReference type="Proteomes" id="UP000479190"/>
    </source>
</evidence>
<reference evidence="2 3" key="1">
    <citation type="submission" date="2020-02" db="EMBL/GenBank/DDBJ databases">
        <authorList>
            <person name="Ferguson B K."/>
        </authorList>
    </citation>
    <scope>NUCLEOTIDE SEQUENCE [LARGE SCALE GENOMIC DNA]</scope>
</reference>
<name>A0A6H5I245_9HYME</name>
<accession>A0A6H5I245</accession>
<protein>
    <submittedName>
        <fullName evidence="2">Uncharacterized protein</fullName>
    </submittedName>
</protein>
<keyword evidence="3" id="KW-1185">Reference proteome</keyword>
<feature type="compositionally biased region" description="Basic residues" evidence="1">
    <location>
        <begin position="114"/>
        <end position="123"/>
    </location>
</feature>
<evidence type="ECO:0000256" key="1">
    <source>
        <dbReference type="SAM" id="MobiDB-lite"/>
    </source>
</evidence>
<evidence type="ECO:0000313" key="2">
    <source>
        <dbReference type="EMBL" id="CAB0030381.1"/>
    </source>
</evidence>
<dbReference type="EMBL" id="CADCXV010000463">
    <property type="protein sequence ID" value="CAB0030381.1"/>
    <property type="molecule type" value="Genomic_DNA"/>
</dbReference>